<dbReference type="InterPro" id="IPR001764">
    <property type="entry name" value="Glyco_hydro_3_N"/>
</dbReference>
<comment type="similarity">
    <text evidence="3 10">Belongs to the glycosyl hydrolase 3 family.</text>
</comment>
<dbReference type="Proteomes" id="UP000244722">
    <property type="component" value="Unassembled WGS sequence"/>
</dbReference>
<evidence type="ECO:0000256" key="6">
    <source>
        <dbReference type="ARBA" id="ARBA00023180"/>
    </source>
</evidence>
<evidence type="ECO:0000256" key="5">
    <source>
        <dbReference type="ARBA" id="ARBA00022801"/>
    </source>
</evidence>
<dbReference type="OrthoDB" id="47059at2759"/>
<dbReference type="InterPro" id="IPR050288">
    <property type="entry name" value="Cellulose_deg_GH3"/>
</dbReference>
<sequence>MQVRLSPDRKMALKALPKDLQEVVNRTLEGLSLEEQVSLLAGADFWRTVEIQGRVAGVKTTDGPSGARGQFFSNGTKAAFFPSGVSLAATWDKDLIHQVGEALGEEAQSKQANVLLGPTACNHRSPLGGRNFESFSEDPYLSGKLAAAYVNGVQSKGVAATMKHFVANEQETKRFTVNEIIDGRTLREIYLKPFEIAMRDAGPWAIMSSYNAINGQHADVNDFTMKQILRKEWGYDGLVMSDWGGAHDPVDSIKTGLDLEMPGPALRRGQRLLKAIKGPNNDPELLTAIKIGARHVLELVARTGKWGRFGEEPELANDKPEHRALIRKAGTEGIVLLKNENRALPISTSIKKIAWIGPNANACIAGGGGSANLNPHYLTNPLDAIRGAVKEHNIQVNYEIGCQTEKWVKSFPIAGGRVKTSPTSGEDGMILEFFGGRKCQGGIARARIMKTSTIFLMDEKPPSLADKDYSIRLTGYFTPEVSGEHILGLGAVGPTRVYLNDELFLDHTHWTEAGELFFTSGSEEVTKKLTLQAGEWYKIVTESTTKSPDQKLPDMGKDALDFASAVGIRLGIDLVRDAQEYISRAAALAKESDVAVVVVGMNDEWESEGYDRHSMDLPEKQNELISAVAKANPRTIVVNQSGCAVGMPWLAEVQGLLQVWYQGQEAGNALADVLLGKEAPGGRLPISFPKKVEDNPSWGNFGGDGGAKNEVQYSEGVFVGYRHYVSRNIPVLFPFGFGLSYTTFTLSSLGFTRGKNTLAPGATVTIEVAVKNTGKVTSSETVQVYISPRAGSLVERPAQELKGFGKVELQPGEEKVVKVVLDEFAVGYFETSVGKWRAERGVYVASVGRSVEEVVGKLGVVVEETYEWIF</sequence>
<dbReference type="UniPathway" id="UPA00696"/>
<dbReference type="Gene3D" id="3.40.50.1700">
    <property type="entry name" value="Glycoside hydrolase family 3 C-terminal domain"/>
    <property type="match status" value="1"/>
</dbReference>
<dbReference type="SMART" id="SM00758">
    <property type="entry name" value="PA14"/>
    <property type="match status" value="1"/>
</dbReference>
<dbReference type="InterPro" id="IPR036962">
    <property type="entry name" value="Glyco_hydro_3_N_sf"/>
</dbReference>
<dbReference type="Pfam" id="PF14310">
    <property type="entry name" value="Fn3-like"/>
    <property type="match status" value="1"/>
</dbReference>
<evidence type="ECO:0000256" key="7">
    <source>
        <dbReference type="ARBA" id="ARBA00023277"/>
    </source>
</evidence>
<dbReference type="InterPro" id="IPR037524">
    <property type="entry name" value="PA14/GLEYA"/>
</dbReference>
<dbReference type="PROSITE" id="PS51820">
    <property type="entry name" value="PA14"/>
    <property type="match status" value="1"/>
</dbReference>
<dbReference type="STRING" id="42251.A0A2T6ZNU7"/>
<dbReference type="AlphaFoldDB" id="A0A2T6ZNU7"/>
<keyword evidence="13" id="KW-1185">Reference proteome</keyword>
<keyword evidence="7 10" id="KW-0119">Carbohydrate metabolism</keyword>
<dbReference type="InterPro" id="IPR002772">
    <property type="entry name" value="Glyco_hydro_3_C"/>
</dbReference>
<evidence type="ECO:0000313" key="13">
    <source>
        <dbReference type="Proteomes" id="UP000244722"/>
    </source>
</evidence>
<dbReference type="InterPro" id="IPR036881">
    <property type="entry name" value="Glyco_hydro_3_C_sf"/>
</dbReference>
<dbReference type="Gene3D" id="3.20.20.300">
    <property type="entry name" value="Glycoside hydrolase, family 3, N-terminal domain"/>
    <property type="match status" value="1"/>
</dbReference>
<organism evidence="12 13">
    <name type="scientific">Tuber borchii</name>
    <name type="common">White truffle</name>
    <dbReference type="NCBI Taxonomy" id="42251"/>
    <lineage>
        <taxon>Eukaryota</taxon>
        <taxon>Fungi</taxon>
        <taxon>Dikarya</taxon>
        <taxon>Ascomycota</taxon>
        <taxon>Pezizomycotina</taxon>
        <taxon>Pezizomycetes</taxon>
        <taxon>Pezizales</taxon>
        <taxon>Tuberaceae</taxon>
        <taxon>Tuber</taxon>
    </lineage>
</organism>
<evidence type="ECO:0000256" key="10">
    <source>
        <dbReference type="RuleBase" id="RU361161"/>
    </source>
</evidence>
<protein>
    <recommendedName>
        <fullName evidence="4 10">beta-glucosidase</fullName>
        <ecNumber evidence="4 10">3.2.1.21</ecNumber>
    </recommendedName>
</protein>
<dbReference type="GO" id="GO:0008422">
    <property type="term" value="F:beta-glucosidase activity"/>
    <property type="evidence" value="ECO:0007669"/>
    <property type="project" value="UniProtKB-EC"/>
</dbReference>
<evidence type="ECO:0000256" key="1">
    <source>
        <dbReference type="ARBA" id="ARBA00000448"/>
    </source>
</evidence>
<dbReference type="Pfam" id="PF07691">
    <property type="entry name" value="PA14"/>
    <property type="match status" value="1"/>
</dbReference>
<dbReference type="FunFam" id="2.60.40.10:FF:000495">
    <property type="entry name" value="Periplasmic beta-glucosidase"/>
    <property type="match status" value="1"/>
</dbReference>
<proteinExistence type="inferred from homology"/>
<dbReference type="InterPro" id="IPR026891">
    <property type="entry name" value="Fn3-like"/>
</dbReference>
<dbReference type="PROSITE" id="PS00775">
    <property type="entry name" value="GLYCOSYL_HYDROL_F3"/>
    <property type="match status" value="1"/>
</dbReference>
<comment type="catalytic activity">
    <reaction evidence="1 10">
        <text>Hydrolysis of terminal, non-reducing beta-D-glucosyl residues with release of beta-D-glucose.</text>
        <dbReference type="EC" id="3.2.1.21"/>
    </reaction>
</comment>
<dbReference type="InterPro" id="IPR019800">
    <property type="entry name" value="Glyco_hydro_3_AS"/>
</dbReference>
<evidence type="ECO:0000256" key="8">
    <source>
        <dbReference type="ARBA" id="ARBA00023295"/>
    </source>
</evidence>
<reference evidence="12 13" key="1">
    <citation type="submission" date="2017-04" db="EMBL/GenBank/DDBJ databases">
        <title>Draft genome sequence of Tuber borchii Vittad., a whitish edible truffle.</title>
        <authorList>
            <consortium name="DOE Joint Genome Institute"/>
            <person name="Murat C."/>
            <person name="Kuo A."/>
            <person name="Barry K.W."/>
            <person name="Clum A."/>
            <person name="Dockter R.B."/>
            <person name="Fauchery L."/>
            <person name="Iotti M."/>
            <person name="Kohler A."/>
            <person name="Labutti K."/>
            <person name="Lindquist E.A."/>
            <person name="Lipzen A."/>
            <person name="Ohm R.A."/>
            <person name="Wang M."/>
            <person name="Grigoriev I.V."/>
            <person name="Zambonelli A."/>
            <person name="Martin F.M."/>
        </authorList>
    </citation>
    <scope>NUCLEOTIDE SEQUENCE [LARGE SCALE GENOMIC DNA]</scope>
    <source>
        <strain evidence="12 13">Tbo3840</strain>
    </source>
</reference>
<dbReference type="EC" id="3.2.1.21" evidence="4 10"/>
<dbReference type="InterPro" id="IPR017853">
    <property type="entry name" value="GH"/>
</dbReference>
<dbReference type="SUPFAM" id="SSF52279">
    <property type="entry name" value="Beta-D-glucan exohydrolase, C-terminal domain"/>
    <property type="match status" value="1"/>
</dbReference>
<feature type="domain" description="PA14" evidence="11">
    <location>
        <begin position="424"/>
        <end position="586"/>
    </location>
</feature>
<dbReference type="PANTHER" id="PTHR42715:SF3">
    <property type="entry name" value="BETA-GLUCOSIDASE B-RELATED"/>
    <property type="match status" value="1"/>
</dbReference>
<evidence type="ECO:0000313" key="12">
    <source>
        <dbReference type="EMBL" id="PUU77160.1"/>
    </source>
</evidence>
<comment type="pathway">
    <text evidence="2 10">Glycan metabolism; cellulose degradation.</text>
</comment>
<evidence type="ECO:0000256" key="4">
    <source>
        <dbReference type="ARBA" id="ARBA00012744"/>
    </source>
</evidence>
<gene>
    <name evidence="12" type="ORF">B9Z19DRAFT_1086710</name>
</gene>
<dbReference type="GO" id="GO:0030245">
    <property type="term" value="P:cellulose catabolic process"/>
    <property type="evidence" value="ECO:0007669"/>
    <property type="project" value="UniProtKB-UniPathway"/>
</dbReference>
<keyword evidence="8 10" id="KW-0326">Glycosidase</keyword>
<accession>A0A2T6ZNU7</accession>
<dbReference type="Gene3D" id="2.60.120.260">
    <property type="entry name" value="Galactose-binding domain-like"/>
    <property type="match status" value="1"/>
</dbReference>
<dbReference type="Pfam" id="PF00933">
    <property type="entry name" value="Glyco_hydro_3"/>
    <property type="match status" value="1"/>
</dbReference>
<evidence type="ECO:0000256" key="2">
    <source>
        <dbReference type="ARBA" id="ARBA00004987"/>
    </source>
</evidence>
<keyword evidence="9 10" id="KW-0624">Polysaccharide degradation</keyword>
<evidence type="ECO:0000256" key="3">
    <source>
        <dbReference type="ARBA" id="ARBA00005336"/>
    </source>
</evidence>
<keyword evidence="5 10" id="KW-0378">Hydrolase</keyword>
<dbReference type="EMBL" id="NESQ01000160">
    <property type="protein sequence ID" value="PUU77160.1"/>
    <property type="molecule type" value="Genomic_DNA"/>
</dbReference>
<dbReference type="Gene3D" id="2.60.40.10">
    <property type="entry name" value="Immunoglobulins"/>
    <property type="match status" value="1"/>
</dbReference>
<dbReference type="SUPFAM" id="SSF51445">
    <property type="entry name" value="(Trans)glycosidases"/>
    <property type="match status" value="1"/>
</dbReference>
<dbReference type="SMART" id="SM01217">
    <property type="entry name" value="Fn3_like"/>
    <property type="match status" value="1"/>
</dbReference>
<evidence type="ECO:0000256" key="9">
    <source>
        <dbReference type="ARBA" id="ARBA00023326"/>
    </source>
</evidence>
<comment type="caution">
    <text evidence="12">The sequence shown here is derived from an EMBL/GenBank/DDBJ whole genome shotgun (WGS) entry which is preliminary data.</text>
</comment>
<dbReference type="InterPro" id="IPR013783">
    <property type="entry name" value="Ig-like_fold"/>
</dbReference>
<keyword evidence="6" id="KW-0325">Glycoprotein</keyword>
<evidence type="ECO:0000259" key="11">
    <source>
        <dbReference type="PROSITE" id="PS51820"/>
    </source>
</evidence>
<dbReference type="PRINTS" id="PR00133">
    <property type="entry name" value="GLHYDRLASE3"/>
</dbReference>
<dbReference type="PANTHER" id="PTHR42715">
    <property type="entry name" value="BETA-GLUCOSIDASE"/>
    <property type="match status" value="1"/>
</dbReference>
<name>A0A2T6ZNU7_TUBBO</name>
<dbReference type="InterPro" id="IPR011658">
    <property type="entry name" value="PA14_dom"/>
</dbReference>
<dbReference type="Pfam" id="PF01915">
    <property type="entry name" value="Glyco_hydro_3_C"/>
    <property type="match status" value="1"/>
</dbReference>